<dbReference type="Pfam" id="PF10087">
    <property type="entry name" value="DUF2325"/>
    <property type="match status" value="1"/>
</dbReference>
<dbReference type="STRING" id="690850.Desaf_0952"/>
<evidence type="ECO:0008006" key="4">
    <source>
        <dbReference type="Google" id="ProtNLM"/>
    </source>
</evidence>
<dbReference type="InterPro" id="IPR016772">
    <property type="entry name" value="UCP020408"/>
</dbReference>
<comment type="similarity">
    <text evidence="1">Belongs to the UPF0751 family.</text>
</comment>
<name>F3YTP0_DESAF</name>
<protein>
    <recommendedName>
        <fullName evidence="4">DUF2325 domain-containing protein</fullName>
    </recommendedName>
</protein>
<dbReference type="eggNOG" id="ENOG5033090">
    <property type="taxonomic scope" value="Bacteria"/>
</dbReference>
<proteinExistence type="inferred from homology"/>
<evidence type="ECO:0000313" key="2">
    <source>
        <dbReference type="EMBL" id="EGJ49300.1"/>
    </source>
</evidence>
<keyword evidence="3" id="KW-1185">Reference proteome</keyword>
<dbReference type="Proteomes" id="UP000007844">
    <property type="component" value="Chromosome"/>
</dbReference>
<dbReference type="AlphaFoldDB" id="F3YTP0"/>
<sequence>MCAALIGGMSRLKREYAEAAKALGVTLKVFDGNESYIADRIGQTECLILFTGKLSHKARSEAMRHAVRNGIPVRQCHSSGISSLRQCLNDITNNR</sequence>
<accession>F3YTP0</accession>
<gene>
    <name evidence="2" type="ORF">Desaf_0952</name>
</gene>
<dbReference type="RefSeq" id="WP_005986534.1">
    <property type="nucleotide sequence ID" value="NC_016629.1"/>
</dbReference>
<dbReference type="HOGENOM" id="CLU_157120_1_0_7"/>
<organism evidence="2 3">
    <name type="scientific">Desulfocurvibacter africanus subsp. africanus str. Walvis Bay</name>
    <dbReference type="NCBI Taxonomy" id="690850"/>
    <lineage>
        <taxon>Bacteria</taxon>
        <taxon>Pseudomonadati</taxon>
        <taxon>Thermodesulfobacteriota</taxon>
        <taxon>Desulfovibrionia</taxon>
        <taxon>Desulfovibrionales</taxon>
        <taxon>Desulfovibrionaceae</taxon>
        <taxon>Desulfocurvibacter</taxon>
    </lineage>
</organism>
<evidence type="ECO:0000313" key="3">
    <source>
        <dbReference type="Proteomes" id="UP000007844"/>
    </source>
</evidence>
<dbReference type="KEGG" id="daf:Desaf_0952"/>
<dbReference type="EMBL" id="CP003221">
    <property type="protein sequence ID" value="EGJ49300.1"/>
    <property type="molecule type" value="Genomic_DNA"/>
</dbReference>
<reference evidence="2 3" key="1">
    <citation type="journal article" date="2011" name="J. Bacteriol.">
        <title>Genome sequence of the mercury-methylating and pleomorphic Desulfovibrio africanus Strain Walvis Bay.</title>
        <authorList>
            <person name="Brown S.D."/>
            <person name="Wall J.D."/>
            <person name="Kucken A.M."/>
            <person name="Gilmour C.C."/>
            <person name="Podar M."/>
            <person name="Brandt C.C."/>
            <person name="Teshima H."/>
            <person name="Detter J.C."/>
            <person name="Han C.S."/>
            <person name="Land M.L."/>
            <person name="Lucas S."/>
            <person name="Han J."/>
            <person name="Pennacchio L."/>
            <person name="Nolan M."/>
            <person name="Pitluck S."/>
            <person name="Woyke T."/>
            <person name="Goodwin L."/>
            <person name="Palumbo A.V."/>
            <person name="Elias D.A."/>
        </authorList>
    </citation>
    <scope>NUCLEOTIDE SEQUENCE [LARGE SCALE GENOMIC DNA]</scope>
    <source>
        <strain evidence="2 3">Walvis Bay</strain>
    </source>
</reference>
<evidence type="ECO:0000256" key="1">
    <source>
        <dbReference type="ARBA" id="ARBA00007189"/>
    </source>
</evidence>